<accession>A0A434A3B6</accession>
<protein>
    <submittedName>
        <fullName evidence="5">T9SS C-terminal target domain-containing protein</fullName>
    </submittedName>
</protein>
<dbReference type="OrthoDB" id="5500612at2"/>
<evidence type="ECO:0000259" key="3">
    <source>
        <dbReference type="Pfam" id="PF03372"/>
    </source>
</evidence>
<feature type="domain" description="Endonuclease/exonuclease/phosphatase" evidence="3">
    <location>
        <begin position="744"/>
        <end position="1015"/>
    </location>
</feature>
<feature type="chain" id="PRO_5019503544" evidence="2">
    <location>
        <begin position="27"/>
        <end position="1148"/>
    </location>
</feature>
<dbReference type="GO" id="GO:0003824">
    <property type="term" value="F:catalytic activity"/>
    <property type="evidence" value="ECO:0007669"/>
    <property type="project" value="InterPro"/>
</dbReference>
<feature type="domain" description="Secretion system C-terminal sorting" evidence="4">
    <location>
        <begin position="1070"/>
        <end position="1146"/>
    </location>
</feature>
<keyword evidence="1 2" id="KW-0732">Signal</keyword>
<evidence type="ECO:0000259" key="4">
    <source>
        <dbReference type="Pfam" id="PF18962"/>
    </source>
</evidence>
<name>A0A434A3B6_9FLAO</name>
<feature type="signal peptide" evidence="2">
    <location>
        <begin position="1"/>
        <end position="26"/>
    </location>
</feature>
<dbReference type="Pfam" id="PF03372">
    <property type="entry name" value="Exo_endo_phos"/>
    <property type="match status" value="1"/>
</dbReference>
<keyword evidence="6" id="KW-1185">Reference proteome</keyword>
<proteinExistence type="predicted"/>
<evidence type="ECO:0000256" key="1">
    <source>
        <dbReference type="ARBA" id="ARBA00022729"/>
    </source>
</evidence>
<dbReference type="InterPro" id="IPR005135">
    <property type="entry name" value="Endo/exonuclease/phosphatase"/>
</dbReference>
<comment type="caution">
    <text evidence="5">The sequence shown here is derived from an EMBL/GenBank/DDBJ whole genome shotgun (WGS) entry which is preliminary data.</text>
</comment>
<dbReference type="Gene3D" id="3.60.10.10">
    <property type="entry name" value="Endonuclease/exonuclease/phosphatase"/>
    <property type="match status" value="1"/>
</dbReference>
<dbReference type="AlphaFoldDB" id="A0A434A3B6"/>
<dbReference type="Proteomes" id="UP000288102">
    <property type="component" value="Unassembled WGS sequence"/>
</dbReference>
<dbReference type="InterPro" id="IPR026444">
    <property type="entry name" value="Secre_tail"/>
</dbReference>
<gene>
    <name evidence="5" type="ORF">D0817_18500</name>
</gene>
<dbReference type="EMBL" id="QWDM01000013">
    <property type="protein sequence ID" value="RUT68898.1"/>
    <property type="molecule type" value="Genomic_DNA"/>
</dbReference>
<dbReference type="RefSeq" id="WP_127339805.1">
    <property type="nucleotide sequence ID" value="NZ_QWDM01000013.1"/>
</dbReference>
<dbReference type="Pfam" id="PF18962">
    <property type="entry name" value="Por_Secre_tail"/>
    <property type="match status" value="1"/>
</dbReference>
<organism evidence="5 6">
    <name type="scientific">Flavobacterium cupreum</name>
    <dbReference type="NCBI Taxonomy" id="2133766"/>
    <lineage>
        <taxon>Bacteria</taxon>
        <taxon>Pseudomonadati</taxon>
        <taxon>Bacteroidota</taxon>
        <taxon>Flavobacteriia</taxon>
        <taxon>Flavobacteriales</taxon>
        <taxon>Flavobacteriaceae</taxon>
        <taxon>Flavobacterium</taxon>
    </lineage>
</organism>
<dbReference type="InterPro" id="IPR036691">
    <property type="entry name" value="Endo/exonu/phosph_ase_sf"/>
</dbReference>
<reference evidence="6" key="1">
    <citation type="journal article" date="2019" name="Syst. Appl. Microbiol.">
        <title>Flavobacterium circumlabens sp. nov. and Flavobacterium cupreum sp. nov., two psychrotrophic species isolated from Antarctic environmental samples.</title>
        <authorList>
            <person name="Kralova S."/>
            <person name="Busse H.-J."/>
            <person name="Svec P."/>
            <person name="Maslanova I."/>
            <person name="Stankova E."/>
            <person name="Bartak M."/>
            <person name="Sedlacek I."/>
        </authorList>
    </citation>
    <scope>NUCLEOTIDE SEQUENCE [LARGE SCALE GENOMIC DNA]</scope>
    <source>
        <strain evidence="6">CCM 8825</strain>
    </source>
</reference>
<evidence type="ECO:0000313" key="5">
    <source>
        <dbReference type="EMBL" id="RUT68898.1"/>
    </source>
</evidence>
<dbReference type="NCBIfam" id="TIGR04183">
    <property type="entry name" value="Por_Secre_tail"/>
    <property type="match status" value="1"/>
</dbReference>
<evidence type="ECO:0000313" key="6">
    <source>
        <dbReference type="Proteomes" id="UP000288102"/>
    </source>
</evidence>
<evidence type="ECO:0000256" key="2">
    <source>
        <dbReference type="SAM" id="SignalP"/>
    </source>
</evidence>
<sequence length="1148" mass="124108">MKNIYSLRNVIAFFSFFCCFSMSLVAQTMPTAQSLPYTQDFSFAATVVAYPAGFQGWTVSTSNPSGTSQFATAATMVADRPLVASSNASTSSGNFHNYDGKIGFLNTGSLDLAIGLAFSTIGQTAIQIKYDAMTIRNPYDIPPATNNTRINEMVLQYRIGTTAAFVSLLPTAYVNNDVKQITAVTTPQNVKTIKVTLPAECENQPVVQIRWISKQNSGGGSRPSFAIDNIDIRSDNTAPVNVAGYPQASTILSDSFDFSNKVDEAAKTYYVLVPSGSAEPTAAQIKSGLDATGTAALQSGFLDITDPSQIYVKTFSGLTLNTSYSVFSISEDNYGNIQSTVNKVDVTTSSVVIPSLSTTTTALDLGFSEANYDSETLSYQIQGSNLTNDVVVTAGANFSISKDNTNFQSSLTYNLSDFAGNATPTVYVKFTPNATGIFSGQITHESTGAATKTVTLSGRGINPYVQGFNDPSVFTNSGWTQYNVSGPINKWSTTTVARNVNSGTGAVLMNGFSDTGASKDWLISPRLRLDNFNQFPLLSFYTRKFYAGPGLKLLVSVDYDGKSSPETATWTEINGNFPTATGTYVPSQYINLGAYKTSHTYLAWVYETTAGGTNNASEWSFDDYAVTNETGYVDSNPVLDFGDVSPNAISAGKPFDFKADGYGDITITAPADYQVSSDNILFQSAIVVSAADAVAGKTLYARFTPSVKALTISGILTVTGTGLNKQIGALTGSSLPKADTFDVVTYNLEFFGTDVKDKSGTEFGPTDDALQIDNVAKVMNKLNADVYVVQEVSDDPSIDALIQKININGKTFDKTISTSWSYSFNDPEANFPPQKLVVLYNTQTTTVKSTEVLFKDLYDAVRNGTTILPGYPGTETPQVNDDSFFSSGRLPYLVKIETNIGGIKKEINLIDIHARANSGSDMLKYNQRKYDAEYLKDALDANYPNSNFMILGDFNDDVKISVVGPTIPSSYQKIVEDTDRYNALTLGISQAGAYSFLSSGGFLDHIVISNELTDQYIPNSIAVYDPRADISGYTTNTSDHGPVIARFEFKADNLSTTDFENKNGYFVQAYPNPASDVVNVTVKTAHDKNLKLRIYDISGRLVMSPIEIKGTQEKSNSVIPVGNLKSGVYLYTLTENNKVIYTSKIIKK</sequence>
<dbReference type="SUPFAM" id="SSF56219">
    <property type="entry name" value="DNase I-like"/>
    <property type="match status" value="1"/>
</dbReference>